<gene>
    <name evidence="6" type="ORF">GCM10023215_12050</name>
</gene>
<keyword evidence="2" id="KW-0436">Ligase</keyword>
<dbReference type="InterPro" id="IPR045851">
    <property type="entry name" value="AMP-bd_C_sf"/>
</dbReference>
<dbReference type="RefSeq" id="WP_345378884.1">
    <property type="nucleotide sequence ID" value="NZ_BAABIC010000003.1"/>
</dbReference>
<evidence type="ECO:0008006" key="8">
    <source>
        <dbReference type="Google" id="ProtNLM"/>
    </source>
</evidence>
<feature type="compositionally biased region" description="Low complexity" evidence="3">
    <location>
        <begin position="52"/>
        <end position="74"/>
    </location>
</feature>
<evidence type="ECO:0000256" key="3">
    <source>
        <dbReference type="SAM" id="MobiDB-lite"/>
    </source>
</evidence>
<reference evidence="7" key="1">
    <citation type="journal article" date="2019" name="Int. J. Syst. Evol. Microbiol.">
        <title>The Global Catalogue of Microorganisms (GCM) 10K type strain sequencing project: providing services to taxonomists for standard genome sequencing and annotation.</title>
        <authorList>
            <consortium name="The Broad Institute Genomics Platform"/>
            <consortium name="The Broad Institute Genome Sequencing Center for Infectious Disease"/>
            <person name="Wu L."/>
            <person name="Ma J."/>
        </authorList>
    </citation>
    <scope>NUCLEOTIDE SEQUENCE [LARGE SCALE GENOMIC DNA]</scope>
    <source>
        <strain evidence="7">JCM 18055</strain>
    </source>
</reference>
<evidence type="ECO:0000256" key="1">
    <source>
        <dbReference type="ARBA" id="ARBA00006432"/>
    </source>
</evidence>
<dbReference type="Proteomes" id="UP001500325">
    <property type="component" value="Unassembled WGS sequence"/>
</dbReference>
<dbReference type="Gene3D" id="3.30.300.30">
    <property type="match status" value="1"/>
</dbReference>
<feature type="region of interest" description="Disordered" evidence="3">
    <location>
        <begin position="160"/>
        <end position="188"/>
    </location>
</feature>
<accession>A0ABP8W6A5</accession>
<evidence type="ECO:0000313" key="6">
    <source>
        <dbReference type="EMBL" id="GAA4680262.1"/>
    </source>
</evidence>
<evidence type="ECO:0000313" key="7">
    <source>
        <dbReference type="Proteomes" id="UP001500325"/>
    </source>
</evidence>
<sequence length="484" mass="49507">MTAAADRPATPPVLGGAALPPGLLGRAHRAAAELARRGVREGSRVALEVADGAPRTAPGAARAAGHGPAHGAAHGIAHAAGQGPAHGAAQGPDVLAWFLGADLLGAAALVVEPRWTVRERAAVLDDARPDLVVTLPDPTGTGFAGTGPTSTGTIATEPRVADRVPPAGDGRTPFYLPTTSGSSGRPTVLQRSRDSWLRSFAALGPVPGPVLIAGPLSSSLFLFGALHALWCGAELRLGRAADAREAATIHVVPAMLADLVATQERAPAGTRLRTVVCGGAHLGDGLQARFARAFPGAELVEYYGSAEHSLIAIRRDGGLRPVPGVDLEVRDGMLWVRSPLAADGRLRAGRLEPAAEWSTVGDRVDLRDGVLTVHGRGSAVVSSGGRLVAAEEVESVLRVVPGVDDVVVAATPHARLGALVTAVVEGEPALAHLRAAARAALEPGKRPRVWLRAKALPRTASGKPARAVIADELAAGILDAESLR</sequence>
<evidence type="ECO:0000259" key="4">
    <source>
        <dbReference type="Pfam" id="PF00501"/>
    </source>
</evidence>
<feature type="domain" description="AMP-dependent synthetase/ligase" evidence="4">
    <location>
        <begin position="90"/>
        <end position="331"/>
    </location>
</feature>
<feature type="domain" description="AMP-binding enzyme C-terminal" evidence="5">
    <location>
        <begin position="392"/>
        <end position="463"/>
    </location>
</feature>
<dbReference type="Pfam" id="PF00501">
    <property type="entry name" value="AMP-binding"/>
    <property type="match status" value="1"/>
</dbReference>
<name>A0ABP8W6A5_9PSEU</name>
<dbReference type="InterPro" id="IPR042099">
    <property type="entry name" value="ANL_N_sf"/>
</dbReference>
<feature type="region of interest" description="Disordered" evidence="3">
    <location>
        <begin position="49"/>
        <end position="74"/>
    </location>
</feature>
<dbReference type="Pfam" id="PF13193">
    <property type="entry name" value="AMP-binding_C"/>
    <property type="match status" value="1"/>
</dbReference>
<proteinExistence type="inferred from homology"/>
<dbReference type="Gene3D" id="3.40.50.12780">
    <property type="entry name" value="N-terminal domain of ligase-like"/>
    <property type="match status" value="1"/>
</dbReference>
<evidence type="ECO:0000256" key="2">
    <source>
        <dbReference type="ARBA" id="ARBA00022598"/>
    </source>
</evidence>
<organism evidence="6 7">
    <name type="scientific">Pseudonocardia yuanmonensis</name>
    <dbReference type="NCBI Taxonomy" id="1095914"/>
    <lineage>
        <taxon>Bacteria</taxon>
        <taxon>Bacillati</taxon>
        <taxon>Actinomycetota</taxon>
        <taxon>Actinomycetes</taxon>
        <taxon>Pseudonocardiales</taxon>
        <taxon>Pseudonocardiaceae</taxon>
        <taxon>Pseudonocardia</taxon>
    </lineage>
</organism>
<dbReference type="PANTHER" id="PTHR43201">
    <property type="entry name" value="ACYL-COA SYNTHETASE"/>
    <property type="match status" value="1"/>
</dbReference>
<dbReference type="EMBL" id="BAABIC010000003">
    <property type="protein sequence ID" value="GAA4680262.1"/>
    <property type="molecule type" value="Genomic_DNA"/>
</dbReference>
<comment type="similarity">
    <text evidence="1">Belongs to the ATP-dependent AMP-binding enzyme family.</text>
</comment>
<dbReference type="InterPro" id="IPR025110">
    <property type="entry name" value="AMP-bd_C"/>
</dbReference>
<comment type="caution">
    <text evidence="6">The sequence shown here is derived from an EMBL/GenBank/DDBJ whole genome shotgun (WGS) entry which is preliminary data.</text>
</comment>
<dbReference type="SUPFAM" id="SSF56801">
    <property type="entry name" value="Acetyl-CoA synthetase-like"/>
    <property type="match status" value="1"/>
</dbReference>
<protein>
    <recommendedName>
        <fullName evidence="8">Long-chain acyl-CoA synthetase</fullName>
    </recommendedName>
</protein>
<dbReference type="InterPro" id="IPR000873">
    <property type="entry name" value="AMP-dep_synth/lig_dom"/>
</dbReference>
<dbReference type="PANTHER" id="PTHR43201:SF5">
    <property type="entry name" value="MEDIUM-CHAIN ACYL-COA LIGASE ACSF2, MITOCHONDRIAL"/>
    <property type="match status" value="1"/>
</dbReference>
<keyword evidence="7" id="KW-1185">Reference proteome</keyword>
<evidence type="ECO:0000259" key="5">
    <source>
        <dbReference type="Pfam" id="PF13193"/>
    </source>
</evidence>